<dbReference type="eggNOG" id="KOG4089">
    <property type="taxonomic scope" value="Eukaryota"/>
</dbReference>
<dbReference type="InterPro" id="IPR012677">
    <property type="entry name" value="Nucleotide-bd_a/b_plait_sf"/>
</dbReference>
<dbReference type="GO" id="GO:0005762">
    <property type="term" value="C:mitochondrial large ribosomal subunit"/>
    <property type="evidence" value="ECO:0007669"/>
    <property type="project" value="TreeGrafter"/>
</dbReference>
<dbReference type="HOGENOM" id="CLU_103097_1_1_1"/>
<evidence type="ECO:0000256" key="8">
    <source>
        <dbReference type="ARBA" id="ARBA00041375"/>
    </source>
</evidence>
<dbReference type="CTD" id="8233444"/>
<evidence type="ECO:0000256" key="7">
    <source>
        <dbReference type="ARBA" id="ARBA00039977"/>
    </source>
</evidence>
<dbReference type="OMA" id="PNFWLKL"/>
<gene>
    <name evidence="10" type="primary">8233444</name>
    <name evidence="9" type="ORF">Phum_PHUM364060</name>
</gene>
<keyword evidence="11" id="KW-1185">Reference proteome</keyword>
<evidence type="ECO:0000256" key="2">
    <source>
        <dbReference type="ARBA" id="ARBA00006700"/>
    </source>
</evidence>
<reference evidence="9" key="2">
    <citation type="submission" date="2007-04" db="EMBL/GenBank/DDBJ databases">
        <title>The genome of the human body louse.</title>
        <authorList>
            <consortium name="The Human Body Louse Genome Consortium"/>
            <person name="Kirkness E."/>
            <person name="Walenz B."/>
            <person name="Hass B."/>
            <person name="Bruggner R."/>
            <person name="Strausberg R."/>
        </authorList>
    </citation>
    <scope>NUCLEOTIDE SEQUENCE</scope>
    <source>
        <strain evidence="9">USDA</strain>
    </source>
</reference>
<evidence type="ECO:0000256" key="1">
    <source>
        <dbReference type="ARBA" id="ARBA00004173"/>
    </source>
</evidence>
<dbReference type="PANTHER" id="PTHR12059:SF5">
    <property type="entry name" value="LARGE RIBOSOMAL SUBUNIT PROTEIN UL23M"/>
    <property type="match status" value="1"/>
</dbReference>
<accession>E0VPS9</accession>
<organism>
    <name type="scientific">Pediculus humanus subsp. corporis</name>
    <name type="common">Body louse</name>
    <dbReference type="NCBI Taxonomy" id="121224"/>
    <lineage>
        <taxon>Eukaryota</taxon>
        <taxon>Metazoa</taxon>
        <taxon>Ecdysozoa</taxon>
        <taxon>Arthropoda</taxon>
        <taxon>Hexapoda</taxon>
        <taxon>Insecta</taxon>
        <taxon>Pterygota</taxon>
        <taxon>Neoptera</taxon>
        <taxon>Paraneoptera</taxon>
        <taxon>Psocodea</taxon>
        <taxon>Troctomorpha</taxon>
        <taxon>Phthiraptera</taxon>
        <taxon>Anoplura</taxon>
        <taxon>Pediculidae</taxon>
        <taxon>Pediculus</taxon>
    </lineage>
</organism>
<comment type="subunit">
    <text evidence="6">Component of the mitochondrial ribosome large subunit (39S) which comprises a 16S rRNA and about 50 distinct proteins.</text>
</comment>
<dbReference type="EMBL" id="AAZO01004234">
    <property type="status" value="NOT_ANNOTATED_CDS"/>
    <property type="molecule type" value="Genomic_DNA"/>
</dbReference>
<keyword evidence="4" id="KW-0496">Mitochondrion</keyword>
<keyword evidence="5" id="KW-0687">Ribonucleoprotein</keyword>
<dbReference type="STRING" id="121224.E0VPS9"/>
<keyword evidence="3 9" id="KW-0689">Ribosomal protein</keyword>
<evidence type="ECO:0000313" key="11">
    <source>
        <dbReference type="Proteomes" id="UP000009046"/>
    </source>
</evidence>
<dbReference type="OrthoDB" id="275582at2759"/>
<sequence length="155" mass="18578">MPTHIEYSMANYPLYRQGNPQLRIFLPNFWMKLIRSEEPLPPYQVLFQTSIQMTQYDIKNYLEKIYKIPVVEVKTTIKMGEIKKCFGRQHLIKDDDYKEALVTMPTDFKFEYPDFTGDKSAKEEMKSYKNFKEQHKVSKSNEKIDKSGVPTWFHY</sequence>
<name>E0VPS9_PEDHC</name>
<dbReference type="Pfam" id="PF00276">
    <property type="entry name" value="Ribosomal_L23"/>
    <property type="match status" value="1"/>
</dbReference>
<evidence type="ECO:0000256" key="3">
    <source>
        <dbReference type="ARBA" id="ARBA00022980"/>
    </source>
</evidence>
<dbReference type="KEGG" id="phu:Phum_PHUM364060"/>
<dbReference type="FunFam" id="3.30.70.330:FF:000284">
    <property type="entry name" value="39S ribosomal protein L23, mitochondrial"/>
    <property type="match status" value="1"/>
</dbReference>
<dbReference type="Proteomes" id="UP000009046">
    <property type="component" value="Unassembled WGS sequence"/>
</dbReference>
<reference evidence="9" key="1">
    <citation type="submission" date="2007-04" db="EMBL/GenBank/DDBJ databases">
        <title>Annotation of Pediculus humanus corporis strain USDA.</title>
        <authorList>
            <person name="Kirkness E."/>
            <person name="Hannick L."/>
            <person name="Hass B."/>
            <person name="Bruggner R."/>
            <person name="Lawson D."/>
            <person name="Bidwell S."/>
            <person name="Joardar V."/>
            <person name="Caler E."/>
            <person name="Walenz B."/>
            <person name="Inman J."/>
            <person name="Schobel S."/>
            <person name="Galinsky K."/>
            <person name="Amedeo P."/>
            <person name="Strausberg R."/>
        </authorList>
    </citation>
    <scope>NUCLEOTIDE SEQUENCE</scope>
    <source>
        <strain evidence="9">USDA</strain>
    </source>
</reference>
<evidence type="ECO:0000313" key="10">
    <source>
        <dbReference type="EnsemblMetazoa" id="PHUM364060-PA"/>
    </source>
</evidence>
<reference evidence="10" key="3">
    <citation type="submission" date="2020-05" db="UniProtKB">
        <authorList>
            <consortium name="EnsemblMetazoa"/>
        </authorList>
    </citation>
    <scope>IDENTIFICATION</scope>
    <source>
        <strain evidence="10">USDA</strain>
    </source>
</reference>
<proteinExistence type="inferred from homology"/>
<dbReference type="AlphaFoldDB" id="E0VPS9"/>
<dbReference type="FunCoup" id="E0VPS9">
    <property type="interactions" value="167"/>
</dbReference>
<protein>
    <recommendedName>
        <fullName evidence="7">Large ribosomal subunit protein uL23m</fullName>
    </recommendedName>
    <alternativeName>
        <fullName evidence="8">39S ribosomal protein L23, mitochondrial</fullName>
    </alternativeName>
</protein>
<evidence type="ECO:0000256" key="4">
    <source>
        <dbReference type="ARBA" id="ARBA00023128"/>
    </source>
</evidence>
<dbReference type="EnsemblMetazoa" id="PHUM364060-RA">
    <property type="protein sequence ID" value="PHUM364060-PA"/>
    <property type="gene ID" value="PHUM364060"/>
</dbReference>
<dbReference type="Gene3D" id="3.30.70.330">
    <property type="match status" value="1"/>
</dbReference>
<dbReference type="GO" id="GO:0032543">
    <property type="term" value="P:mitochondrial translation"/>
    <property type="evidence" value="ECO:0007669"/>
    <property type="project" value="TreeGrafter"/>
</dbReference>
<evidence type="ECO:0000256" key="5">
    <source>
        <dbReference type="ARBA" id="ARBA00023274"/>
    </source>
</evidence>
<dbReference type="VEuPathDB" id="VectorBase:PHUM364060"/>
<dbReference type="GeneID" id="8233444"/>
<evidence type="ECO:0000256" key="6">
    <source>
        <dbReference type="ARBA" id="ARBA00038782"/>
    </source>
</evidence>
<dbReference type="SUPFAM" id="SSF54189">
    <property type="entry name" value="Ribosomal proteins S24e, L23 and L15e"/>
    <property type="match status" value="1"/>
</dbReference>
<dbReference type="EMBL" id="DS235371">
    <property type="protein sequence ID" value="EEB15385.1"/>
    <property type="molecule type" value="Genomic_DNA"/>
</dbReference>
<dbReference type="RefSeq" id="XP_002428123.1">
    <property type="nucleotide sequence ID" value="XM_002428078.1"/>
</dbReference>
<dbReference type="InterPro" id="IPR012678">
    <property type="entry name" value="Ribosomal_uL23/eL15/eS24_sf"/>
</dbReference>
<dbReference type="InParanoid" id="E0VPS9"/>
<comment type="similarity">
    <text evidence="2">Belongs to the universal ribosomal protein uL23 family.</text>
</comment>
<evidence type="ECO:0000313" key="9">
    <source>
        <dbReference type="EMBL" id="EEB15385.1"/>
    </source>
</evidence>
<dbReference type="InterPro" id="IPR013025">
    <property type="entry name" value="Ribosomal_uL23-like"/>
</dbReference>
<dbReference type="PANTHER" id="PTHR12059">
    <property type="entry name" value="RIBOSOMAL PROTEIN L23-RELATED"/>
    <property type="match status" value="1"/>
</dbReference>
<dbReference type="GO" id="GO:0003735">
    <property type="term" value="F:structural constituent of ribosome"/>
    <property type="evidence" value="ECO:0007669"/>
    <property type="project" value="InterPro"/>
</dbReference>
<comment type="subcellular location">
    <subcellularLocation>
        <location evidence="1">Mitochondrion</location>
    </subcellularLocation>
</comment>